<keyword evidence="4" id="KW-1185">Reference proteome</keyword>
<evidence type="ECO:0000313" key="3">
    <source>
        <dbReference type="EMBL" id="PYD66665.1"/>
    </source>
</evidence>
<evidence type="ECO:0000256" key="1">
    <source>
        <dbReference type="SAM" id="MobiDB-lite"/>
    </source>
</evidence>
<name>A0ABX5PCU5_9PROT</name>
<accession>A0ABX5PCU5</accession>
<organism evidence="3 4">
    <name type="scientific">Komagataeibacter nataicola</name>
    <dbReference type="NCBI Taxonomy" id="265960"/>
    <lineage>
        <taxon>Bacteria</taxon>
        <taxon>Pseudomonadati</taxon>
        <taxon>Pseudomonadota</taxon>
        <taxon>Alphaproteobacteria</taxon>
        <taxon>Acetobacterales</taxon>
        <taxon>Acetobacteraceae</taxon>
        <taxon>Komagataeibacter</taxon>
    </lineage>
</organism>
<comment type="caution">
    <text evidence="3">The sequence shown here is derived from an EMBL/GenBank/DDBJ whole genome shotgun (WGS) entry which is preliminary data.</text>
</comment>
<dbReference type="Proteomes" id="UP000247512">
    <property type="component" value="Unassembled WGS sequence"/>
</dbReference>
<feature type="region of interest" description="Disordered" evidence="1">
    <location>
        <begin position="70"/>
        <end position="98"/>
    </location>
</feature>
<proteinExistence type="predicted"/>
<dbReference type="EMBL" id="NIRT01000009">
    <property type="protein sequence ID" value="PYD66665.1"/>
    <property type="molecule type" value="Genomic_DNA"/>
</dbReference>
<gene>
    <name evidence="3" type="ORF">CDI09_06960</name>
</gene>
<feature type="compositionally biased region" description="Polar residues" evidence="1">
    <location>
        <begin position="86"/>
        <end position="98"/>
    </location>
</feature>
<reference evidence="3 4" key="1">
    <citation type="submission" date="2017-06" db="EMBL/GenBank/DDBJ databases">
        <title>A draft genome sequence of Komagataeibacter nataicola LMG 1536.</title>
        <authorList>
            <person name="Skraban J."/>
            <person name="Cleenwerck I."/>
            <person name="Vandamme P."/>
            <person name="Trcek J."/>
        </authorList>
    </citation>
    <scope>NUCLEOTIDE SEQUENCE [LARGE SCALE GENOMIC DNA]</scope>
    <source>
        <strain evidence="3 4">LMG 1536</strain>
    </source>
</reference>
<protein>
    <recommendedName>
        <fullName evidence="2">Transposase IS4-like domain-containing protein</fullName>
    </recommendedName>
</protein>
<evidence type="ECO:0000313" key="4">
    <source>
        <dbReference type="Proteomes" id="UP000247512"/>
    </source>
</evidence>
<sequence length="98" mass="10692">MDQAIGRSRGRLTTKIHAICDSRGNPVEIDITPGQDADITLAQQLLERIGPDAFLADKAYDSDSLIDRLMQRGIPPGHPAKKRQDNTTGNGLRSLPET</sequence>
<dbReference type="Pfam" id="PF01609">
    <property type="entry name" value="DDE_Tnp_1"/>
    <property type="match status" value="1"/>
</dbReference>
<feature type="domain" description="Transposase IS4-like" evidence="2">
    <location>
        <begin position="9"/>
        <end position="84"/>
    </location>
</feature>
<evidence type="ECO:0000259" key="2">
    <source>
        <dbReference type="Pfam" id="PF01609"/>
    </source>
</evidence>
<dbReference type="InterPro" id="IPR002559">
    <property type="entry name" value="Transposase_11"/>
</dbReference>